<dbReference type="Ensembl" id="ENSTRUT00000050876.2">
    <property type="protein sequence ID" value="ENSTRUP00000051452.2"/>
    <property type="gene ID" value="ENSTRUG00000024281.2"/>
</dbReference>
<reference evidence="1" key="2">
    <citation type="submission" date="2025-08" db="UniProtKB">
        <authorList>
            <consortium name="Ensembl"/>
        </authorList>
    </citation>
    <scope>IDENTIFICATION</scope>
</reference>
<organism evidence="1 2">
    <name type="scientific">Takifugu rubripes</name>
    <name type="common">Japanese pufferfish</name>
    <name type="synonym">Fugu rubripes</name>
    <dbReference type="NCBI Taxonomy" id="31033"/>
    <lineage>
        <taxon>Eukaryota</taxon>
        <taxon>Metazoa</taxon>
        <taxon>Chordata</taxon>
        <taxon>Craniata</taxon>
        <taxon>Vertebrata</taxon>
        <taxon>Euteleostomi</taxon>
        <taxon>Actinopterygii</taxon>
        <taxon>Neopterygii</taxon>
        <taxon>Teleostei</taxon>
        <taxon>Neoteleostei</taxon>
        <taxon>Acanthomorphata</taxon>
        <taxon>Eupercaria</taxon>
        <taxon>Tetraodontiformes</taxon>
        <taxon>Tetradontoidea</taxon>
        <taxon>Tetraodontidae</taxon>
        <taxon>Takifugu</taxon>
    </lineage>
</organism>
<dbReference type="Proteomes" id="UP000005226">
    <property type="component" value="Chromosome 7"/>
</dbReference>
<keyword evidence="2" id="KW-1185">Reference proteome</keyword>
<dbReference type="InParanoid" id="A0A3B5KDG3"/>
<dbReference type="AlphaFoldDB" id="A0A3B5KDG3"/>
<evidence type="ECO:0000313" key="2">
    <source>
        <dbReference type="Proteomes" id="UP000005226"/>
    </source>
</evidence>
<proteinExistence type="predicted"/>
<sequence>LLPHLFGDGLQSLGVVQDLLGFDLFEHTGRQTSDNRPELHQLLTGNVLTLRDATSSERKWWERDARSVCTLTFIRPSFLLTRACTWPCVHCTVESFWSSLKVAQGIMETCLTESAVTLLPSPPSSPGWASAGCPCRGQT</sequence>
<reference evidence="1 2" key="1">
    <citation type="journal article" date="2011" name="Genome Biol. Evol.">
        <title>Integration of the genetic map and genome assembly of fugu facilitates insights into distinct features of genome evolution in teleosts and mammals.</title>
        <authorList>
            <person name="Kai W."/>
            <person name="Kikuchi K."/>
            <person name="Tohari S."/>
            <person name="Chew A.K."/>
            <person name="Tay A."/>
            <person name="Fujiwara A."/>
            <person name="Hosoya S."/>
            <person name="Suetake H."/>
            <person name="Naruse K."/>
            <person name="Brenner S."/>
            <person name="Suzuki Y."/>
            <person name="Venkatesh B."/>
        </authorList>
    </citation>
    <scope>NUCLEOTIDE SEQUENCE [LARGE SCALE GENOMIC DNA]</scope>
</reference>
<name>A0A3B5KDG3_TAKRU</name>
<accession>A0A3B5KDG3</accession>
<reference evidence="1" key="3">
    <citation type="submission" date="2025-09" db="UniProtKB">
        <authorList>
            <consortium name="Ensembl"/>
        </authorList>
    </citation>
    <scope>IDENTIFICATION</scope>
</reference>
<protein>
    <submittedName>
        <fullName evidence="1">Uncharacterized protein</fullName>
    </submittedName>
</protein>
<evidence type="ECO:0000313" key="1">
    <source>
        <dbReference type="Ensembl" id="ENSTRUP00000051452.2"/>
    </source>
</evidence>